<dbReference type="NCBIfam" id="TIGR00096">
    <property type="entry name" value="16S rRNA (cytidine(1402)-2'-O)-methyltransferase"/>
    <property type="match status" value="1"/>
</dbReference>
<dbReference type="FunFam" id="3.40.1010.10:FF:000002">
    <property type="entry name" value="Ribosomal RNA small subunit methyltransferase I"/>
    <property type="match status" value="1"/>
</dbReference>
<sequence length="305" mass="32600">MNLPDMNEPETHLPGTLYLVATPIGNLDDMTFRAVRVLQTADLIAAEDTRRTGKLLQHFAIATPQTSYHEHNRRQRAAELVDRLLAGANIALVTDAGMPGISDPGSELAAACAAAGIPVVPVPGATAAIAAIAASGLPAGRFAFEGFLPTKHKDRQARLQSLATEPRTIALYEAPHRLLTTLQDLAAALGGDRAVVLARELTKLHEEFAHLTLGEAIACYQTRQPKGEFVLVLAGATCDRQIDLTPDALRAELQDALERGLTRSQACRELANLTGLPRRDLYQLALDLDGSVPDAGKADGDRSSR</sequence>
<feature type="domain" description="RsmI HTH" evidence="8">
    <location>
        <begin position="247"/>
        <end position="288"/>
    </location>
</feature>
<dbReference type="InterPro" id="IPR000878">
    <property type="entry name" value="4pyrrol_Mease"/>
</dbReference>
<feature type="domain" description="Tetrapyrrole methylase" evidence="7">
    <location>
        <begin position="16"/>
        <end position="216"/>
    </location>
</feature>
<dbReference type="FunFam" id="3.30.950.10:FF:000002">
    <property type="entry name" value="Ribosomal RNA small subunit methyltransferase I"/>
    <property type="match status" value="1"/>
</dbReference>
<accession>U5DNF1</accession>
<evidence type="ECO:0000256" key="3">
    <source>
        <dbReference type="ARBA" id="ARBA00022603"/>
    </source>
</evidence>
<dbReference type="GO" id="GO:0005737">
    <property type="term" value="C:cytoplasm"/>
    <property type="evidence" value="ECO:0007669"/>
    <property type="project" value="UniProtKB-SubCell"/>
</dbReference>
<reference evidence="9 10" key="1">
    <citation type="submission" date="2013-05" db="EMBL/GenBank/DDBJ databases">
        <title>Draft genome sequence of Rubidibacter lacunae KORDI 51-2.</title>
        <authorList>
            <person name="Choi D.H."/>
            <person name="Noh J.H."/>
            <person name="Kwon K.-K."/>
            <person name="Lee J.-H."/>
            <person name="Ryu J.-Y."/>
        </authorList>
    </citation>
    <scope>NUCLEOTIDE SEQUENCE [LARGE SCALE GENOMIC DNA]</scope>
    <source>
        <strain evidence="9 10">KORDI 51-2</strain>
    </source>
</reference>
<dbReference type="Pfam" id="PF23016">
    <property type="entry name" value="RsmI_C"/>
    <property type="match status" value="1"/>
</dbReference>
<keyword evidence="1 6" id="KW-0963">Cytoplasm</keyword>
<dbReference type="EC" id="2.1.1.198" evidence="6"/>
<name>U5DNF1_9CHRO</name>
<keyword evidence="10" id="KW-1185">Reference proteome</keyword>
<keyword evidence="2 6" id="KW-0698">rRNA processing</keyword>
<dbReference type="InterPro" id="IPR014776">
    <property type="entry name" value="4pyrrole_Mease_sub2"/>
</dbReference>
<gene>
    <name evidence="6" type="primary">rsmI</name>
    <name evidence="9" type="ORF">KR51_00012140</name>
</gene>
<dbReference type="eggNOG" id="COG0313">
    <property type="taxonomic scope" value="Bacteria"/>
</dbReference>
<dbReference type="InParanoid" id="U5DNF1"/>
<comment type="similarity">
    <text evidence="6">Belongs to the methyltransferase superfamily. RsmI family.</text>
</comment>
<comment type="caution">
    <text evidence="9">The sequence shown here is derived from an EMBL/GenBank/DDBJ whole genome shotgun (WGS) entry which is preliminary data.</text>
</comment>
<dbReference type="Proteomes" id="UP000016960">
    <property type="component" value="Unassembled WGS sequence"/>
</dbReference>
<keyword evidence="3 6" id="KW-0489">Methyltransferase</keyword>
<evidence type="ECO:0000256" key="6">
    <source>
        <dbReference type="HAMAP-Rule" id="MF_01877"/>
    </source>
</evidence>
<organism evidence="9 10">
    <name type="scientific">Rubidibacter lacunae KORDI 51-2</name>
    <dbReference type="NCBI Taxonomy" id="582515"/>
    <lineage>
        <taxon>Bacteria</taxon>
        <taxon>Bacillati</taxon>
        <taxon>Cyanobacteriota</taxon>
        <taxon>Cyanophyceae</taxon>
        <taxon>Oscillatoriophycideae</taxon>
        <taxon>Chroococcales</taxon>
        <taxon>Aphanothecaceae</taxon>
        <taxon>Rubidibacter</taxon>
    </lineage>
</organism>
<dbReference type="Gene3D" id="3.40.1010.10">
    <property type="entry name" value="Cobalt-precorrin-4 Transmethylase, Domain 1"/>
    <property type="match status" value="1"/>
</dbReference>
<dbReference type="Pfam" id="PF00590">
    <property type="entry name" value="TP_methylase"/>
    <property type="match status" value="1"/>
</dbReference>
<proteinExistence type="inferred from homology"/>
<evidence type="ECO:0000259" key="8">
    <source>
        <dbReference type="Pfam" id="PF23016"/>
    </source>
</evidence>
<evidence type="ECO:0000256" key="4">
    <source>
        <dbReference type="ARBA" id="ARBA00022679"/>
    </source>
</evidence>
<dbReference type="InterPro" id="IPR008189">
    <property type="entry name" value="rRNA_ssu_MeTfrase_I"/>
</dbReference>
<dbReference type="PATRIC" id="fig|582515.4.peg.1362"/>
<dbReference type="PANTHER" id="PTHR46111:SF1">
    <property type="entry name" value="RIBOSOMAL RNA SMALL SUBUNIT METHYLTRANSFERASE I"/>
    <property type="match status" value="1"/>
</dbReference>
<comment type="function">
    <text evidence="6">Catalyzes the 2'-O-methylation of the ribose of cytidine 1402 (C1402) in 16S rRNA.</text>
</comment>
<comment type="catalytic activity">
    <reaction evidence="6">
        <text>cytidine(1402) in 16S rRNA + S-adenosyl-L-methionine = 2'-O-methylcytidine(1402) in 16S rRNA + S-adenosyl-L-homocysteine + H(+)</text>
        <dbReference type="Rhea" id="RHEA:42924"/>
        <dbReference type="Rhea" id="RHEA-COMP:10285"/>
        <dbReference type="Rhea" id="RHEA-COMP:10286"/>
        <dbReference type="ChEBI" id="CHEBI:15378"/>
        <dbReference type="ChEBI" id="CHEBI:57856"/>
        <dbReference type="ChEBI" id="CHEBI:59789"/>
        <dbReference type="ChEBI" id="CHEBI:74495"/>
        <dbReference type="ChEBI" id="CHEBI:82748"/>
        <dbReference type="EC" id="2.1.1.198"/>
    </reaction>
</comment>
<evidence type="ECO:0000313" key="9">
    <source>
        <dbReference type="EMBL" id="ERN42124.1"/>
    </source>
</evidence>
<dbReference type="GO" id="GO:0070677">
    <property type="term" value="F:rRNA (cytosine-2'-O-)-methyltransferase activity"/>
    <property type="evidence" value="ECO:0007669"/>
    <property type="project" value="UniProtKB-UniRule"/>
</dbReference>
<dbReference type="InterPro" id="IPR014777">
    <property type="entry name" value="4pyrrole_Mease_sub1"/>
</dbReference>
<evidence type="ECO:0000313" key="10">
    <source>
        <dbReference type="Proteomes" id="UP000016960"/>
    </source>
</evidence>
<evidence type="ECO:0000256" key="5">
    <source>
        <dbReference type="ARBA" id="ARBA00022691"/>
    </source>
</evidence>
<dbReference type="PANTHER" id="PTHR46111">
    <property type="entry name" value="RIBOSOMAL RNA SMALL SUBUNIT METHYLTRANSFERASE I"/>
    <property type="match status" value="1"/>
</dbReference>
<dbReference type="InterPro" id="IPR035996">
    <property type="entry name" value="4pyrrol_Methylase_sf"/>
</dbReference>
<dbReference type="HAMAP" id="MF_01877">
    <property type="entry name" value="16SrRNA_methyltr_I"/>
    <property type="match status" value="1"/>
</dbReference>
<keyword evidence="4 6" id="KW-0808">Transferase</keyword>
<evidence type="ECO:0000256" key="2">
    <source>
        <dbReference type="ARBA" id="ARBA00022552"/>
    </source>
</evidence>
<dbReference type="AlphaFoldDB" id="U5DNF1"/>
<dbReference type="CDD" id="cd11648">
    <property type="entry name" value="RsmI"/>
    <property type="match status" value="1"/>
</dbReference>
<dbReference type="InterPro" id="IPR053910">
    <property type="entry name" value="RsmI_HTH"/>
</dbReference>
<keyword evidence="5 6" id="KW-0949">S-adenosyl-L-methionine</keyword>
<dbReference type="EMBL" id="ASSJ01000031">
    <property type="protein sequence ID" value="ERN42124.1"/>
    <property type="molecule type" value="Genomic_DNA"/>
</dbReference>
<dbReference type="PIRSF" id="PIRSF005917">
    <property type="entry name" value="MTase_YraL"/>
    <property type="match status" value="1"/>
</dbReference>
<evidence type="ECO:0000259" key="7">
    <source>
        <dbReference type="Pfam" id="PF00590"/>
    </source>
</evidence>
<protein>
    <recommendedName>
        <fullName evidence="6">Ribosomal RNA small subunit methyltransferase I</fullName>
        <ecNumber evidence="6">2.1.1.198</ecNumber>
    </recommendedName>
    <alternativeName>
        <fullName evidence="6">16S rRNA 2'-O-ribose C1402 methyltransferase</fullName>
    </alternativeName>
    <alternativeName>
        <fullName evidence="6">rRNA (cytidine-2'-O-)-methyltransferase RsmI</fullName>
    </alternativeName>
</protein>
<dbReference type="Gene3D" id="3.30.950.10">
    <property type="entry name" value="Methyltransferase, Cobalt-precorrin-4 Transmethylase, Domain 2"/>
    <property type="match status" value="1"/>
</dbReference>
<evidence type="ECO:0000256" key="1">
    <source>
        <dbReference type="ARBA" id="ARBA00022490"/>
    </source>
</evidence>
<comment type="subcellular location">
    <subcellularLocation>
        <location evidence="6">Cytoplasm</location>
    </subcellularLocation>
</comment>
<dbReference type="FunCoup" id="U5DNF1">
    <property type="interactions" value="382"/>
</dbReference>
<dbReference type="STRING" id="582515.KR51_00012140"/>
<dbReference type="SUPFAM" id="SSF53790">
    <property type="entry name" value="Tetrapyrrole methylase"/>
    <property type="match status" value="1"/>
</dbReference>